<dbReference type="GO" id="GO:0005615">
    <property type="term" value="C:extracellular space"/>
    <property type="evidence" value="ECO:0007669"/>
    <property type="project" value="UniProtKB-UniRule"/>
</dbReference>
<dbReference type="InterPro" id="IPR017942">
    <property type="entry name" value="Lipid-bd_serum_glycop_N"/>
</dbReference>
<dbReference type="AlphaFoldDB" id="A0A8X7X8D9"/>
<keyword evidence="4 13" id="KW-0964">Secreted</keyword>
<dbReference type="GO" id="GO:0050829">
    <property type="term" value="P:defense response to Gram-negative bacterium"/>
    <property type="evidence" value="ECO:0007669"/>
    <property type="project" value="UniProtKB-UniRule"/>
</dbReference>
<dbReference type="SMART" id="SM00329">
    <property type="entry name" value="BPI2"/>
    <property type="match status" value="1"/>
</dbReference>
<keyword evidence="6 13" id="KW-0399">Innate immunity</keyword>
<comment type="subcellular location">
    <subcellularLocation>
        <location evidence="1 13">Secreted</location>
    </subcellularLocation>
</comment>
<evidence type="ECO:0000256" key="10">
    <source>
        <dbReference type="ARBA" id="ARBA00023180"/>
    </source>
</evidence>
<evidence type="ECO:0000313" key="16">
    <source>
        <dbReference type="EMBL" id="KAG2463537.1"/>
    </source>
</evidence>
<reference evidence="16 17" key="1">
    <citation type="journal article" date="2021" name="Cell">
        <title>Tracing the genetic footprints of vertebrate landing in non-teleost ray-finned fishes.</title>
        <authorList>
            <person name="Bi X."/>
            <person name="Wang K."/>
            <person name="Yang L."/>
            <person name="Pan H."/>
            <person name="Jiang H."/>
            <person name="Wei Q."/>
            <person name="Fang M."/>
            <person name="Yu H."/>
            <person name="Zhu C."/>
            <person name="Cai Y."/>
            <person name="He Y."/>
            <person name="Gan X."/>
            <person name="Zeng H."/>
            <person name="Yu D."/>
            <person name="Zhu Y."/>
            <person name="Jiang H."/>
            <person name="Qiu Q."/>
            <person name="Yang H."/>
            <person name="Zhang Y.E."/>
            <person name="Wang W."/>
            <person name="Zhu M."/>
            <person name="He S."/>
            <person name="Zhang G."/>
        </authorList>
    </citation>
    <scope>NUCLEOTIDE SEQUENCE [LARGE SCALE GENOMIC DNA]</scope>
    <source>
        <strain evidence="16">Bchr_013</strain>
    </source>
</reference>
<keyword evidence="17" id="KW-1185">Reference proteome</keyword>
<evidence type="ECO:0000256" key="2">
    <source>
        <dbReference type="ARBA" id="ARBA00007292"/>
    </source>
</evidence>
<feature type="non-terminal residue" evidence="16">
    <location>
        <position position="1"/>
    </location>
</feature>
<dbReference type="Pfam" id="PF01273">
    <property type="entry name" value="LBP_BPI_CETP"/>
    <property type="match status" value="1"/>
</dbReference>
<keyword evidence="7 13" id="KW-0391">Immunity</keyword>
<comment type="function">
    <text evidence="13">The cytotoxic action of BPI is limited to many species of Gram-negative bacteria; this specificity may be explained by a strong affinity of the very basic N-terminal half for the negatively charged lipopolysaccharides that are unique to the Gram-negative bacterial outer envelope.</text>
</comment>
<sequence length="518" mass="56479">MFIHPQLDRLCRNGADLVLRLLSLDVGTQPRGLEGHNMESSARMVQWWLLVFLSLCSLTHGLNPGVIGRITQKGIDYGRQIGLIAIQDKLKTLHIPDISDSVKVSTIGKVEYRISGMRIVNLGLPQSAVGLAPGTGISLSITNAYIQINGNWQVKYLRFIKDHGTFDLSLSGITISATIGVTHDETGRPTVWPAGCSANVASANVKFHGGASWLYNLFKSSIDKALRNALDSQLCTVVSGAIESIKPHLKTLNVLVRVDHFAEVDYSLVLPPLIPKTYIDLGVKGEFYNIGQHREPPFSAPSFSLPNEASNMLYIGLSAFTINSATFVYNNAGVLQINVTDEMVARRYPNMPVILNVRATQQPSASIQPNNVTLQSTASMSAYAVQANSTLAPLFDLNVGSLNHIIQFTLKAIVVPRLNGERVKHQTLMDANSFCCFLKSSSLFAELLTTGFPLPTIEKLRLVGPQIKILKTTSPCDDAGSAPCSHRYSGALEAYTIDRYNRDELSSEVITIEQGDGV</sequence>
<evidence type="ECO:0000256" key="11">
    <source>
        <dbReference type="ARBA" id="ARBA00025943"/>
    </source>
</evidence>
<evidence type="ECO:0000256" key="7">
    <source>
        <dbReference type="ARBA" id="ARBA00022859"/>
    </source>
</evidence>
<dbReference type="Pfam" id="PF02886">
    <property type="entry name" value="LBP_BPI_CETP_C"/>
    <property type="match status" value="1"/>
</dbReference>
<gene>
    <name evidence="16" type="primary">Bpi</name>
    <name evidence="16" type="ORF">GTO96_0003864</name>
</gene>
<comment type="similarity">
    <text evidence="2">Belongs to the BPI/LBP/Plunc superfamily. BPI/LBP family.</text>
</comment>
<dbReference type="InterPro" id="IPR030675">
    <property type="entry name" value="BPI/LBP"/>
</dbReference>
<evidence type="ECO:0000256" key="12">
    <source>
        <dbReference type="PIRSR" id="PIRSR002417-50"/>
    </source>
</evidence>
<feature type="disulfide bond" evidence="12">
    <location>
        <begin position="196"/>
        <end position="235"/>
    </location>
</feature>
<dbReference type="Gene3D" id="3.15.10.10">
    <property type="entry name" value="Bactericidal permeability-increasing protein, domain 1"/>
    <property type="match status" value="1"/>
</dbReference>
<dbReference type="InterPro" id="IPR032942">
    <property type="entry name" value="BPI/LBP/Plunc"/>
</dbReference>
<dbReference type="EMBL" id="JAATIS010003638">
    <property type="protein sequence ID" value="KAG2463537.1"/>
    <property type="molecule type" value="Genomic_DNA"/>
</dbReference>
<evidence type="ECO:0000256" key="13">
    <source>
        <dbReference type="RuleBase" id="RU369039"/>
    </source>
</evidence>
<dbReference type="Gene3D" id="3.15.20.10">
    <property type="entry name" value="Bactericidal permeability-increasing protein, domain 2"/>
    <property type="match status" value="1"/>
</dbReference>
<comment type="subunit">
    <text evidence="11 13">Monomer. Homodimer; disulfide-linked.</text>
</comment>
<comment type="domain">
    <text evidence="13">The N-terminal region may be exposed to the interior of the granule, whereas the C-terminal portion may be embedded in the membrane. During phagocytosis and degranulation, proteases may be released and activated and cleave BPI at the junction of the N- and C-terminal portions of the molecule, providing controlled release of the N-terminal antibacterial fragment when bacteria are ingested.</text>
</comment>
<feature type="domain" description="Lipid-binding serum glycoprotein N-terminal" evidence="14">
    <location>
        <begin position="69"/>
        <end position="292"/>
    </location>
</feature>
<name>A0A8X7X8D9_POLSE</name>
<dbReference type="PANTHER" id="PTHR10504">
    <property type="entry name" value="BACTERICIDAL PERMEABILITY-INCREASING BPI PROTEIN-RELATED"/>
    <property type="match status" value="1"/>
</dbReference>
<accession>A0A8X7X8D9</accession>
<dbReference type="FunFam" id="3.15.10.10:FF:000001">
    <property type="entry name" value="phospholipid transfer protein-like"/>
    <property type="match status" value="1"/>
</dbReference>
<evidence type="ECO:0000256" key="4">
    <source>
        <dbReference type="ARBA" id="ARBA00022525"/>
    </source>
</evidence>
<dbReference type="InterPro" id="IPR017943">
    <property type="entry name" value="Bactericidal_perm-incr_a/b_dom"/>
</dbReference>
<dbReference type="GO" id="GO:0045087">
    <property type="term" value="P:innate immune response"/>
    <property type="evidence" value="ECO:0007669"/>
    <property type="project" value="UniProtKB-UniRule"/>
</dbReference>
<dbReference type="Proteomes" id="UP000886611">
    <property type="component" value="Unassembled WGS sequence"/>
</dbReference>
<protein>
    <recommendedName>
        <fullName evidence="3 13">Bactericidal permeability-increasing protein</fullName>
        <shortName evidence="13">BPI</shortName>
    </recommendedName>
</protein>
<evidence type="ECO:0000256" key="6">
    <source>
        <dbReference type="ARBA" id="ARBA00022588"/>
    </source>
</evidence>
<evidence type="ECO:0000256" key="8">
    <source>
        <dbReference type="ARBA" id="ARBA00023022"/>
    </source>
</evidence>
<evidence type="ECO:0000256" key="3">
    <source>
        <dbReference type="ARBA" id="ARBA00017827"/>
    </source>
</evidence>
<keyword evidence="9 12" id="KW-1015">Disulfide bond</keyword>
<dbReference type="CDD" id="cd00025">
    <property type="entry name" value="BPI1"/>
    <property type="match status" value="1"/>
</dbReference>
<evidence type="ECO:0000259" key="15">
    <source>
        <dbReference type="SMART" id="SM00329"/>
    </source>
</evidence>
<comment type="domain">
    <text evidence="13">The N- and C-terminal barrels adopt an identical fold despite having only 13% of conserved residues.</text>
</comment>
<dbReference type="GO" id="GO:0008289">
    <property type="term" value="F:lipid binding"/>
    <property type="evidence" value="ECO:0007669"/>
    <property type="project" value="InterPro"/>
</dbReference>
<evidence type="ECO:0000256" key="5">
    <source>
        <dbReference type="ARBA" id="ARBA00022529"/>
    </source>
</evidence>
<dbReference type="SMART" id="SM00328">
    <property type="entry name" value="BPI1"/>
    <property type="match status" value="1"/>
</dbReference>
<proteinExistence type="inferred from homology"/>
<dbReference type="SUPFAM" id="SSF55394">
    <property type="entry name" value="Bactericidal permeability-increasing protein, BPI"/>
    <property type="match status" value="2"/>
</dbReference>
<keyword evidence="10 13" id="KW-0325">Glycoprotein</keyword>
<feature type="domain" description="Lipid-binding serum glycoprotein C-terminal" evidence="15">
    <location>
        <begin position="307"/>
        <end position="473"/>
    </location>
</feature>
<dbReference type="PANTHER" id="PTHR10504:SF84">
    <property type="entry name" value="BACTERICIDAL PERMEABILITY-INCREASING PROTEIN"/>
    <property type="match status" value="1"/>
</dbReference>
<comment type="caution">
    <text evidence="16">The sequence shown here is derived from an EMBL/GenBank/DDBJ whole genome shotgun (WGS) entry which is preliminary data.</text>
</comment>
<keyword evidence="13" id="KW-0732">Signal</keyword>
<evidence type="ECO:0000256" key="1">
    <source>
        <dbReference type="ARBA" id="ARBA00004613"/>
    </source>
</evidence>
<evidence type="ECO:0000259" key="14">
    <source>
        <dbReference type="SMART" id="SM00328"/>
    </source>
</evidence>
<dbReference type="InterPro" id="IPR001124">
    <property type="entry name" value="Lipid-bd_serum_glycop_C"/>
</dbReference>
<keyword evidence="8 13" id="KW-0044">Antibiotic</keyword>
<feature type="non-terminal residue" evidence="16">
    <location>
        <position position="518"/>
    </location>
</feature>
<evidence type="ECO:0000256" key="9">
    <source>
        <dbReference type="ARBA" id="ARBA00023157"/>
    </source>
</evidence>
<evidence type="ECO:0000313" key="17">
    <source>
        <dbReference type="Proteomes" id="UP000886611"/>
    </source>
</evidence>
<dbReference type="PIRSF" id="PIRSF002417">
    <property type="entry name" value="Lipid_binding_protein"/>
    <property type="match status" value="1"/>
</dbReference>
<keyword evidence="5 13" id="KW-0929">Antimicrobial</keyword>
<organism evidence="16 17">
    <name type="scientific">Polypterus senegalus</name>
    <name type="common">Senegal bichir</name>
    <dbReference type="NCBI Taxonomy" id="55291"/>
    <lineage>
        <taxon>Eukaryota</taxon>
        <taxon>Metazoa</taxon>
        <taxon>Chordata</taxon>
        <taxon>Craniata</taxon>
        <taxon>Vertebrata</taxon>
        <taxon>Euteleostomi</taxon>
        <taxon>Actinopterygii</taxon>
        <taxon>Polypteriformes</taxon>
        <taxon>Polypteridae</taxon>
        <taxon>Polypterus</taxon>
    </lineage>
</organism>